<proteinExistence type="predicted"/>
<feature type="domain" description="Glycosyltransferase 2-like" evidence="1">
    <location>
        <begin position="8"/>
        <end position="96"/>
    </location>
</feature>
<dbReference type="InterPro" id="IPR029044">
    <property type="entry name" value="Nucleotide-diphossugar_trans"/>
</dbReference>
<dbReference type="Gene3D" id="3.90.550.10">
    <property type="entry name" value="Spore Coat Polysaccharide Biosynthesis Protein SpsA, Chain A"/>
    <property type="match status" value="1"/>
</dbReference>
<dbReference type="Proteomes" id="UP000192315">
    <property type="component" value="Unassembled WGS sequence"/>
</dbReference>
<keyword evidence="3" id="KW-1185">Reference proteome</keyword>
<evidence type="ECO:0000259" key="1">
    <source>
        <dbReference type="Pfam" id="PF00535"/>
    </source>
</evidence>
<dbReference type="AlphaFoldDB" id="A0A8G2FWI2"/>
<name>A0A8G2FWI2_PICTO</name>
<dbReference type="Pfam" id="PF00535">
    <property type="entry name" value="Glycos_transf_2"/>
    <property type="match status" value="1"/>
</dbReference>
<keyword evidence="2" id="KW-0808">Transferase</keyword>
<dbReference type="RefSeq" id="WP_084272633.1">
    <property type="nucleotide sequence ID" value="NZ_FWYE01000001.1"/>
</dbReference>
<evidence type="ECO:0000313" key="3">
    <source>
        <dbReference type="Proteomes" id="UP000192315"/>
    </source>
</evidence>
<gene>
    <name evidence="2" type="ORF">SAMN02745355_0670</name>
</gene>
<accession>A0A8G2FWI2</accession>
<sequence>MNNNIGCIIVTYNPDEERFEAVLKQATRYCDKILIIDNKSLNSNFIEKISENNPTIKLKKLDKNYGIGKALNLGLEELMYSYDYILTLDQDSILLENISNVIYNANLMFSGYKIGIISLNMHNIQSKKDYFIEINYPIISGSLINSELFKKGLKYREEFFMDQIDFDFDFNVLRMGYKIITTTTKMLDHRLGLIVNNSKKPIEPDWRLYLMCRNSFILLRERKINLSIFIWQLVGWFINDLLNGKPLTKLYKYFIIYSFGIKDAINYYMDFPIENKSLEKIESLLSKTKEH</sequence>
<dbReference type="SUPFAM" id="SSF53448">
    <property type="entry name" value="Nucleotide-diphospho-sugar transferases"/>
    <property type="match status" value="1"/>
</dbReference>
<comment type="caution">
    <text evidence="2">The sequence shown here is derived from an EMBL/GenBank/DDBJ whole genome shotgun (WGS) entry which is preliminary data.</text>
</comment>
<evidence type="ECO:0000313" key="2">
    <source>
        <dbReference type="EMBL" id="SMD30772.1"/>
    </source>
</evidence>
<organism evidence="2 3">
    <name type="scientific">Picrophilus torridus (strain ATCC 700027 / DSM 9790 / JCM 10055 / NBRC 100828 / KAW 2/3)</name>
    <dbReference type="NCBI Taxonomy" id="1122961"/>
    <lineage>
        <taxon>Archaea</taxon>
        <taxon>Methanobacteriati</taxon>
        <taxon>Thermoplasmatota</taxon>
        <taxon>Thermoplasmata</taxon>
        <taxon>Thermoplasmatales</taxon>
        <taxon>Picrophilaceae</taxon>
        <taxon>Picrophilus</taxon>
    </lineage>
</organism>
<dbReference type="EMBL" id="FWYE01000001">
    <property type="protein sequence ID" value="SMD30772.1"/>
    <property type="molecule type" value="Genomic_DNA"/>
</dbReference>
<dbReference type="InterPro" id="IPR001173">
    <property type="entry name" value="Glyco_trans_2-like"/>
</dbReference>
<reference evidence="2 3" key="1">
    <citation type="submission" date="2017-04" db="EMBL/GenBank/DDBJ databases">
        <authorList>
            <person name="Varghese N."/>
            <person name="Submissions S."/>
        </authorList>
    </citation>
    <scope>NUCLEOTIDE SEQUENCE [LARGE SCALE GENOMIC DNA]</scope>
    <source>
        <strain evidence="2 3">DSM 9789</strain>
    </source>
</reference>
<dbReference type="GO" id="GO:0016740">
    <property type="term" value="F:transferase activity"/>
    <property type="evidence" value="ECO:0007669"/>
    <property type="project" value="UniProtKB-KW"/>
</dbReference>
<protein>
    <submittedName>
        <fullName evidence="2">Rhamnosyltransferase</fullName>
    </submittedName>
</protein>